<accession>A0A3G3BTD6</accession>
<evidence type="ECO:0000256" key="3">
    <source>
        <dbReference type="ARBA" id="ARBA00022741"/>
    </source>
</evidence>
<dbReference type="InterPro" id="IPR043502">
    <property type="entry name" value="DNA/RNA_pol_sf"/>
</dbReference>
<dbReference type="GO" id="GO:0006351">
    <property type="term" value="P:DNA-templated transcription"/>
    <property type="evidence" value="ECO:0007669"/>
    <property type="project" value="InterPro"/>
</dbReference>
<dbReference type="SUPFAM" id="SSF56672">
    <property type="entry name" value="DNA/RNA polymerases"/>
    <property type="match status" value="1"/>
</dbReference>
<dbReference type="EMBL" id="MK026570">
    <property type="protein sequence ID" value="AYP67542.1"/>
    <property type="molecule type" value="Genomic_RNA"/>
</dbReference>
<dbReference type="InterPro" id="IPR001205">
    <property type="entry name" value="RNA-dir_pol_C"/>
</dbReference>
<dbReference type="InterPro" id="IPR001795">
    <property type="entry name" value="RNA-dir_pol_luteovirus"/>
</dbReference>
<keyword evidence="3" id="KW-0547">Nucleotide-binding</keyword>
<keyword evidence="1" id="KW-0808">Transferase</keyword>
<comment type="catalytic activity">
    <reaction evidence="5">
        <text>RNA(n) + a ribonucleoside 5'-triphosphate = RNA(n+1) + diphosphate</text>
        <dbReference type="Rhea" id="RHEA:21248"/>
        <dbReference type="Rhea" id="RHEA-COMP:14527"/>
        <dbReference type="Rhea" id="RHEA-COMP:17342"/>
        <dbReference type="ChEBI" id="CHEBI:33019"/>
        <dbReference type="ChEBI" id="CHEBI:61557"/>
        <dbReference type="ChEBI" id="CHEBI:140395"/>
        <dbReference type="EC" id="2.7.7.48"/>
    </reaction>
</comment>
<dbReference type="GO" id="GO:0003968">
    <property type="term" value="F:RNA-directed RNA polymerase activity"/>
    <property type="evidence" value="ECO:0007669"/>
    <property type="project" value="UniProtKB-EC"/>
</dbReference>
<proteinExistence type="predicted"/>
<keyword evidence="4" id="KW-0693">Viral RNA replication</keyword>
<dbReference type="GO" id="GO:0000166">
    <property type="term" value="F:nucleotide binding"/>
    <property type="evidence" value="ECO:0007669"/>
    <property type="project" value="UniProtKB-KW"/>
</dbReference>
<name>A0A3G3BTD6_9VIRU</name>
<evidence type="ECO:0000313" key="7">
    <source>
        <dbReference type="EMBL" id="AYP67542.1"/>
    </source>
</evidence>
<dbReference type="GO" id="GO:0003723">
    <property type="term" value="F:RNA binding"/>
    <property type="evidence" value="ECO:0007669"/>
    <property type="project" value="InterPro"/>
</dbReference>
<dbReference type="PRINTS" id="PR00914">
    <property type="entry name" value="LVIRUSRNAPOL"/>
</dbReference>
<evidence type="ECO:0000259" key="6">
    <source>
        <dbReference type="Pfam" id="PF00680"/>
    </source>
</evidence>
<evidence type="ECO:0000256" key="2">
    <source>
        <dbReference type="ARBA" id="ARBA00022695"/>
    </source>
</evidence>
<dbReference type="Pfam" id="PF00680">
    <property type="entry name" value="RdRP_1"/>
    <property type="match status" value="1"/>
</dbReference>
<reference evidence="7" key="1">
    <citation type="submission" date="2018-10" db="EMBL/GenBank/DDBJ databases">
        <title>Extensive Diversity of RNA Viruses in Australian Ticks.</title>
        <authorList>
            <person name="Harvey E."/>
            <person name="Rose K."/>
            <person name="Eden J.-S."/>
            <person name="Lo N."/>
            <person name="Abeyasuriya T."/>
            <person name="Shi M."/>
            <person name="Doggett S.L."/>
            <person name="Holmes E.C."/>
        </authorList>
    </citation>
    <scope>NUCLEOTIDE SEQUENCE</scope>
</reference>
<protein>
    <recommendedName>
        <fullName evidence="6">RNA-directed RNA polymerase C-terminal domain-containing protein</fullName>
    </recommendedName>
</protein>
<evidence type="ECO:0000256" key="1">
    <source>
        <dbReference type="ARBA" id="ARBA00022679"/>
    </source>
</evidence>
<organism evidence="7">
    <name type="scientific">Blue fish point virus</name>
    <dbReference type="NCBI Taxonomy" id="2485865"/>
    <lineage>
        <taxon>Viruses</taxon>
        <taxon>Riboviria</taxon>
    </lineage>
</organism>
<sequence length="353" mass="39930">MDNSSTPGYCCLSTMGTTNGEILGFDGLNYDPERVAIVKSIVKARYDSLLAGNKIADNIKVFVKQEPHKLAKLEQNKERLISAVSLVDTFVDRIIWGWLARACLSNVARTPCLVGWSPVRGDWRPFSELYANKPVLCLDKSSWDWTVRGWMVEAFNEFVKNLCVNAPPFIYQLMDARMELLFRDAVFQFEDGTVVQQCTHGIMKSGCFLTILMNSVCQSLIHYIANIRLGLPPAQNEPRVIGDDTVQLGFPHVREYVEKIEQLGPVVKGAKIRHHVEFAGFAFADGVCYPAYWQKHLFNMAHSPNLVETLLSYQYLYVHEPVMYAFITRVAAEIGPHAILPRLVALDIMDNPR</sequence>
<feature type="domain" description="RNA-directed RNA polymerase C-terminal" evidence="6">
    <location>
        <begin position="62"/>
        <end position="225"/>
    </location>
</feature>
<keyword evidence="2" id="KW-0548">Nucleotidyltransferase</keyword>
<evidence type="ECO:0000256" key="4">
    <source>
        <dbReference type="ARBA" id="ARBA00022953"/>
    </source>
</evidence>
<evidence type="ECO:0000256" key="5">
    <source>
        <dbReference type="ARBA" id="ARBA00048744"/>
    </source>
</evidence>